<sequence length="228" mass="25100">MKLLIDNANIEDIKRVYEFYPIDGVTCNPTILLKEGKNPYELLKEIREFIGEESQLHVQVISSKAEDMIEEGHKIQEILGKNTYIKIPVIPEGLKAIKYLASEGANVTGTAIYNQIQGYLAGKAGAKYVAPYVNRIDNLGYNGIAVAKQIHDMLKRASLETEVIAASFKNSHQVLELCEYGIGASTIAPDVIEGLIKSDTITTAVDAFVNDFEKLCGENATMLTCVDK</sequence>
<keyword evidence="3" id="KW-1185">Reference proteome</keyword>
<dbReference type="PANTHER" id="PTHR10683:SF36">
    <property type="entry name" value="TRANSALDOLASE"/>
    <property type="match status" value="1"/>
</dbReference>
<accession>A0ABU0E899</accession>
<name>A0ABU0E899_9FIRM</name>
<keyword evidence="1" id="KW-0704">Schiff base</keyword>
<evidence type="ECO:0000313" key="2">
    <source>
        <dbReference type="EMBL" id="MDQ0363045.1"/>
    </source>
</evidence>
<dbReference type="Proteomes" id="UP001230220">
    <property type="component" value="Unassembled WGS sequence"/>
</dbReference>
<dbReference type="SUPFAM" id="SSF51569">
    <property type="entry name" value="Aldolase"/>
    <property type="match status" value="1"/>
</dbReference>
<protein>
    <submittedName>
        <fullName evidence="2">Fructose-6-phosphate aldolase 2</fullName>
        <ecNumber evidence="2">4.1.2.-</ecNumber>
    </submittedName>
</protein>
<dbReference type="EC" id="4.1.2.-" evidence="2"/>
<dbReference type="NCBIfam" id="NF009299">
    <property type="entry name" value="PRK12656.1"/>
    <property type="match status" value="1"/>
</dbReference>
<dbReference type="InterPro" id="IPR013785">
    <property type="entry name" value="Aldolase_TIM"/>
</dbReference>
<comment type="caution">
    <text evidence="2">The sequence shown here is derived from an EMBL/GenBank/DDBJ whole genome shotgun (WGS) entry which is preliminary data.</text>
</comment>
<gene>
    <name evidence="2" type="ORF">J2S15_003806</name>
</gene>
<reference evidence="2 3" key="1">
    <citation type="submission" date="2023-07" db="EMBL/GenBank/DDBJ databases">
        <title>Genomic Encyclopedia of Type Strains, Phase IV (KMG-IV): sequencing the most valuable type-strain genomes for metagenomic binning, comparative biology and taxonomic classification.</title>
        <authorList>
            <person name="Goeker M."/>
        </authorList>
    </citation>
    <scope>NUCLEOTIDE SEQUENCE [LARGE SCALE GENOMIC DNA]</scope>
    <source>
        <strain evidence="2 3">DSM 16784</strain>
    </source>
</reference>
<dbReference type="InterPro" id="IPR033919">
    <property type="entry name" value="TSA/FSA_arc/bac"/>
</dbReference>
<dbReference type="EMBL" id="JAUSUR010000009">
    <property type="protein sequence ID" value="MDQ0363045.1"/>
    <property type="molecule type" value="Genomic_DNA"/>
</dbReference>
<dbReference type="RefSeq" id="WP_307411527.1">
    <property type="nucleotide sequence ID" value="NZ_JAUSUR010000009.1"/>
</dbReference>
<evidence type="ECO:0000313" key="3">
    <source>
        <dbReference type="Proteomes" id="UP001230220"/>
    </source>
</evidence>
<dbReference type="InterPro" id="IPR001585">
    <property type="entry name" value="TAL/FSA"/>
</dbReference>
<dbReference type="Pfam" id="PF00923">
    <property type="entry name" value="TAL_FSA"/>
    <property type="match status" value="1"/>
</dbReference>
<dbReference type="Gene3D" id="3.20.20.70">
    <property type="entry name" value="Aldolase class I"/>
    <property type="match status" value="1"/>
</dbReference>
<dbReference type="GO" id="GO:0016829">
    <property type="term" value="F:lyase activity"/>
    <property type="evidence" value="ECO:0007669"/>
    <property type="project" value="UniProtKB-KW"/>
</dbReference>
<dbReference type="CDD" id="cd00956">
    <property type="entry name" value="Transaldolase_FSA"/>
    <property type="match status" value="1"/>
</dbReference>
<evidence type="ECO:0000256" key="1">
    <source>
        <dbReference type="ARBA" id="ARBA00023270"/>
    </source>
</evidence>
<proteinExistence type="predicted"/>
<keyword evidence="2" id="KW-0456">Lyase</keyword>
<dbReference type="PANTHER" id="PTHR10683">
    <property type="entry name" value="TRANSALDOLASE"/>
    <property type="match status" value="1"/>
</dbReference>
<organism evidence="2 3">
    <name type="scientific">Breznakia pachnodae</name>
    <dbReference type="NCBI Taxonomy" id="265178"/>
    <lineage>
        <taxon>Bacteria</taxon>
        <taxon>Bacillati</taxon>
        <taxon>Bacillota</taxon>
        <taxon>Erysipelotrichia</taxon>
        <taxon>Erysipelotrichales</taxon>
        <taxon>Erysipelotrichaceae</taxon>
        <taxon>Breznakia</taxon>
    </lineage>
</organism>